<accession>A0A1H3LHU8</accession>
<dbReference type="STRING" id="44576.SAMN05421881_104920"/>
<gene>
    <name evidence="1" type="ORF">SAMN05421881_104920</name>
</gene>
<evidence type="ECO:0000313" key="2">
    <source>
        <dbReference type="Proteomes" id="UP000198640"/>
    </source>
</evidence>
<reference evidence="1 2" key="1">
    <citation type="submission" date="2016-10" db="EMBL/GenBank/DDBJ databases">
        <authorList>
            <person name="de Groot N.N."/>
        </authorList>
    </citation>
    <scope>NUCLEOTIDE SEQUENCE [LARGE SCALE GENOMIC DNA]</scope>
    <source>
        <strain evidence="1 2">Nm1</strain>
    </source>
</reference>
<sequence length="38" mass="4384">MLSGLKRVDTLSSVKQNLHISALYFEKLVTIKRHVVMQ</sequence>
<name>A0A1H3LHU8_9PROT</name>
<evidence type="ECO:0000313" key="1">
    <source>
        <dbReference type="EMBL" id="SDY63973.1"/>
    </source>
</evidence>
<dbReference type="Proteomes" id="UP000198640">
    <property type="component" value="Unassembled WGS sequence"/>
</dbReference>
<proteinExistence type="predicted"/>
<keyword evidence="2" id="KW-1185">Reference proteome</keyword>
<protein>
    <submittedName>
        <fullName evidence="1">Uncharacterized protein</fullName>
    </submittedName>
</protein>
<feature type="non-terminal residue" evidence="1">
    <location>
        <position position="38"/>
    </location>
</feature>
<organism evidence="1 2">
    <name type="scientific">Nitrosomonas halophila</name>
    <dbReference type="NCBI Taxonomy" id="44576"/>
    <lineage>
        <taxon>Bacteria</taxon>
        <taxon>Pseudomonadati</taxon>
        <taxon>Pseudomonadota</taxon>
        <taxon>Betaproteobacteria</taxon>
        <taxon>Nitrosomonadales</taxon>
        <taxon>Nitrosomonadaceae</taxon>
        <taxon>Nitrosomonas</taxon>
    </lineage>
</organism>
<dbReference type="EMBL" id="FNOY01000049">
    <property type="protein sequence ID" value="SDY63973.1"/>
    <property type="molecule type" value="Genomic_DNA"/>
</dbReference>
<dbReference type="AlphaFoldDB" id="A0A1H3LHU8"/>